<dbReference type="STRING" id="475255.SAMN04488101_11390"/>
<evidence type="ECO:0000259" key="2">
    <source>
        <dbReference type="PROSITE" id="PS51352"/>
    </source>
</evidence>
<dbReference type="Pfam" id="PF14289">
    <property type="entry name" value="DUF4369"/>
    <property type="match status" value="1"/>
</dbReference>
<gene>
    <name evidence="3" type="ORF">SAMN04488101_11390</name>
</gene>
<evidence type="ECO:0000313" key="4">
    <source>
        <dbReference type="Proteomes" id="UP000192678"/>
    </source>
</evidence>
<dbReference type="InterPro" id="IPR013766">
    <property type="entry name" value="Thioredoxin_domain"/>
</dbReference>
<dbReference type="Pfam" id="PF00578">
    <property type="entry name" value="AhpC-TSA"/>
    <property type="match status" value="1"/>
</dbReference>
<dbReference type="Proteomes" id="UP000192678">
    <property type="component" value="Unassembled WGS sequence"/>
</dbReference>
<dbReference type="Gene3D" id="3.40.30.10">
    <property type="entry name" value="Glutaredoxin"/>
    <property type="match status" value="1"/>
</dbReference>
<protein>
    <submittedName>
        <fullName evidence="3">Peroxiredoxin</fullName>
    </submittedName>
</protein>
<name>A0A1W2EL12_9SPHI</name>
<dbReference type="InterPro" id="IPR025380">
    <property type="entry name" value="DUF4369"/>
</dbReference>
<dbReference type="CDD" id="cd02966">
    <property type="entry name" value="TlpA_like_family"/>
    <property type="match status" value="1"/>
</dbReference>
<dbReference type="AlphaFoldDB" id="A0A1W2EL12"/>
<evidence type="ECO:0000256" key="1">
    <source>
        <dbReference type="SAM" id="SignalP"/>
    </source>
</evidence>
<dbReference type="PROSITE" id="PS51352">
    <property type="entry name" value="THIOREDOXIN_2"/>
    <property type="match status" value="1"/>
</dbReference>
<keyword evidence="4" id="KW-1185">Reference proteome</keyword>
<dbReference type="GO" id="GO:0016491">
    <property type="term" value="F:oxidoreductase activity"/>
    <property type="evidence" value="ECO:0007669"/>
    <property type="project" value="InterPro"/>
</dbReference>
<dbReference type="InterPro" id="IPR050553">
    <property type="entry name" value="Thioredoxin_ResA/DsbE_sf"/>
</dbReference>
<sequence>MKSKYIYVFALMLAPLFGAAQMGNPFTLTGKVSDYKRAVDQTIYLKFKQNGKEIKDSTKLINGTYTFKGRISYPAIAVIQLKVADSVEKYYAVTRMLKDYVHEFYIDKGKLSANAVQKLNSTIVKGSKADADRQELKAKLDPYYATNTKMYKEEGAHAYKNKDSLGIANYTKKRSKIDSQIDSVKKTYLFNHPQSGTALNMLREYTQLILEPSEIEPLFKQFLPEIKASNEGQAYAKRMEIAKVTALGATATDFILKDRNGKEVSLVSLKGKLVLLDFWGSWCFPCRQTHPHLRKLYAEYKDRGLEILGVANEHGKPEDNYKKWTVALDQDQMSWINVLNEQVEKGKLSVTEKYNVSAYPTKILIDKNGIIIRKFVGSGEGNAKALDDLIAQILSKS</sequence>
<evidence type="ECO:0000313" key="3">
    <source>
        <dbReference type="EMBL" id="SMD10387.1"/>
    </source>
</evidence>
<accession>A0A1W2EL12</accession>
<feature type="chain" id="PRO_5012416066" evidence="1">
    <location>
        <begin position="21"/>
        <end position="397"/>
    </location>
</feature>
<dbReference type="InterPro" id="IPR036249">
    <property type="entry name" value="Thioredoxin-like_sf"/>
</dbReference>
<dbReference type="InterPro" id="IPR000866">
    <property type="entry name" value="AhpC/TSA"/>
</dbReference>
<dbReference type="PANTHER" id="PTHR42852">
    <property type="entry name" value="THIOL:DISULFIDE INTERCHANGE PROTEIN DSBE"/>
    <property type="match status" value="1"/>
</dbReference>
<feature type="signal peptide" evidence="1">
    <location>
        <begin position="1"/>
        <end position="20"/>
    </location>
</feature>
<dbReference type="RefSeq" id="WP_084291229.1">
    <property type="nucleotide sequence ID" value="NZ_FWYB01000013.1"/>
</dbReference>
<feature type="domain" description="Thioredoxin" evidence="2">
    <location>
        <begin position="245"/>
        <end position="395"/>
    </location>
</feature>
<reference evidence="3 4" key="1">
    <citation type="submission" date="2017-04" db="EMBL/GenBank/DDBJ databases">
        <authorList>
            <person name="Afonso C.L."/>
            <person name="Miller P.J."/>
            <person name="Scott M.A."/>
            <person name="Spackman E."/>
            <person name="Goraichik I."/>
            <person name="Dimitrov K.M."/>
            <person name="Suarez D.L."/>
            <person name="Swayne D.E."/>
        </authorList>
    </citation>
    <scope>NUCLEOTIDE SEQUENCE [LARGE SCALE GENOMIC DNA]</scope>
    <source>
        <strain evidence="3 4">DSM 19625</strain>
    </source>
</reference>
<dbReference type="OrthoDB" id="640250at2"/>
<dbReference type="PANTHER" id="PTHR42852:SF13">
    <property type="entry name" value="PROTEIN DIPZ"/>
    <property type="match status" value="1"/>
</dbReference>
<dbReference type="SUPFAM" id="SSF52833">
    <property type="entry name" value="Thioredoxin-like"/>
    <property type="match status" value="1"/>
</dbReference>
<keyword evidence="1" id="KW-0732">Signal</keyword>
<proteinExistence type="predicted"/>
<organism evidence="3 4">
    <name type="scientific">Pedobacter nyackensis</name>
    <dbReference type="NCBI Taxonomy" id="475255"/>
    <lineage>
        <taxon>Bacteria</taxon>
        <taxon>Pseudomonadati</taxon>
        <taxon>Bacteroidota</taxon>
        <taxon>Sphingobacteriia</taxon>
        <taxon>Sphingobacteriales</taxon>
        <taxon>Sphingobacteriaceae</taxon>
        <taxon>Pedobacter</taxon>
    </lineage>
</organism>
<dbReference type="GO" id="GO:0016209">
    <property type="term" value="F:antioxidant activity"/>
    <property type="evidence" value="ECO:0007669"/>
    <property type="project" value="InterPro"/>
</dbReference>
<dbReference type="EMBL" id="FWYB01000013">
    <property type="protein sequence ID" value="SMD10387.1"/>
    <property type="molecule type" value="Genomic_DNA"/>
</dbReference>